<dbReference type="GO" id="GO:0002940">
    <property type="term" value="P:tRNA N2-guanine methylation"/>
    <property type="evidence" value="ECO:0007669"/>
    <property type="project" value="TreeGrafter"/>
</dbReference>
<dbReference type="Proteomes" id="UP000015103">
    <property type="component" value="Unassembled WGS sequence"/>
</dbReference>
<organism evidence="12 13">
    <name type="scientific">Rhodnius prolixus</name>
    <name type="common">Triatomid bug</name>
    <dbReference type="NCBI Taxonomy" id="13249"/>
    <lineage>
        <taxon>Eukaryota</taxon>
        <taxon>Metazoa</taxon>
        <taxon>Ecdysozoa</taxon>
        <taxon>Arthropoda</taxon>
        <taxon>Hexapoda</taxon>
        <taxon>Insecta</taxon>
        <taxon>Pterygota</taxon>
        <taxon>Neoptera</taxon>
        <taxon>Paraneoptera</taxon>
        <taxon>Hemiptera</taxon>
        <taxon>Heteroptera</taxon>
        <taxon>Panheteroptera</taxon>
        <taxon>Cimicomorpha</taxon>
        <taxon>Reduviidae</taxon>
        <taxon>Triatominae</taxon>
        <taxon>Rhodnius</taxon>
    </lineage>
</organism>
<dbReference type="GO" id="GO:0160104">
    <property type="term" value="F:tRNA (guanine(26)-N2)-dimethyltransferase activity"/>
    <property type="evidence" value="ECO:0007669"/>
    <property type="project" value="UniProtKB-EC"/>
</dbReference>
<dbReference type="FunFam" id="3.30.56.70:FF:000001">
    <property type="entry name" value="tRNA (guanine(26)-N(2))-dimethyltransferase"/>
    <property type="match status" value="1"/>
</dbReference>
<name>T1IB27_RHOPR</name>
<comment type="similarity">
    <text evidence="10">Belongs to the class I-like SAM-binding methyltransferase superfamily. Trm1 family.</text>
</comment>
<keyword evidence="13" id="KW-1185">Reference proteome</keyword>
<comment type="catalytic activity">
    <reaction evidence="8">
        <text>guanosine(26) in tRNA + 2 S-adenosyl-L-methionine = N(2)-dimethylguanosine(26) in tRNA + 2 S-adenosyl-L-homocysteine + 2 H(+)</text>
        <dbReference type="Rhea" id="RHEA:43140"/>
        <dbReference type="Rhea" id="RHEA-COMP:10359"/>
        <dbReference type="Rhea" id="RHEA-COMP:10360"/>
        <dbReference type="ChEBI" id="CHEBI:15378"/>
        <dbReference type="ChEBI" id="CHEBI:57856"/>
        <dbReference type="ChEBI" id="CHEBI:59789"/>
        <dbReference type="ChEBI" id="CHEBI:74269"/>
        <dbReference type="ChEBI" id="CHEBI:74513"/>
        <dbReference type="EC" id="2.1.1.216"/>
    </reaction>
</comment>
<evidence type="ECO:0000256" key="9">
    <source>
        <dbReference type="ARBA" id="ARBA00074266"/>
    </source>
</evidence>
<dbReference type="GO" id="GO:0005634">
    <property type="term" value="C:nucleus"/>
    <property type="evidence" value="ECO:0007669"/>
    <property type="project" value="TreeGrafter"/>
</dbReference>
<dbReference type="Pfam" id="PF02005">
    <property type="entry name" value="TRM"/>
    <property type="match status" value="1"/>
</dbReference>
<dbReference type="eggNOG" id="KOG1253">
    <property type="taxonomic scope" value="Eukaryota"/>
</dbReference>
<dbReference type="EnsemblMetazoa" id="RPRC013498-RA">
    <property type="protein sequence ID" value="RPRC013498-PA"/>
    <property type="gene ID" value="RPRC013498"/>
</dbReference>
<dbReference type="Gene3D" id="3.40.50.150">
    <property type="entry name" value="Vaccinia Virus protein VP39"/>
    <property type="match status" value="1"/>
</dbReference>
<evidence type="ECO:0000256" key="10">
    <source>
        <dbReference type="PROSITE-ProRule" id="PRU00958"/>
    </source>
</evidence>
<reference evidence="12" key="1">
    <citation type="submission" date="2015-05" db="UniProtKB">
        <authorList>
            <consortium name="EnsemblMetazoa"/>
        </authorList>
    </citation>
    <scope>IDENTIFICATION</scope>
</reference>
<keyword evidence="3 10" id="KW-0808">Transferase</keyword>
<accession>T1IB27</accession>
<dbReference type="InterPro" id="IPR029063">
    <property type="entry name" value="SAM-dependent_MTases_sf"/>
</dbReference>
<dbReference type="HOGENOM" id="CLU_010862_0_1_1"/>
<evidence type="ECO:0000256" key="8">
    <source>
        <dbReference type="ARBA" id="ARBA00051897"/>
    </source>
</evidence>
<dbReference type="PANTHER" id="PTHR10631">
    <property type="entry name" value="N 2 ,N 2 -DIMETHYLGUANOSINE TRNA METHYLTRANSFERASE"/>
    <property type="match status" value="1"/>
</dbReference>
<dbReference type="InterPro" id="IPR042296">
    <property type="entry name" value="tRNA_met_Trm1_C"/>
</dbReference>
<keyword evidence="6 10" id="KW-0694">RNA-binding</keyword>
<evidence type="ECO:0000256" key="5">
    <source>
        <dbReference type="ARBA" id="ARBA00022694"/>
    </source>
</evidence>
<dbReference type="AlphaFoldDB" id="T1IB27"/>
<keyword evidence="4 10" id="KW-0949">S-adenosyl-L-methionine</keyword>
<keyword evidence="5 10" id="KW-0819">tRNA processing</keyword>
<evidence type="ECO:0000256" key="4">
    <source>
        <dbReference type="ARBA" id="ARBA00022691"/>
    </source>
</evidence>
<sequence length="205" mass="23308">MGGPIWHAPMHDKYFVAKMLSQLNQDEAKFSTSKRIIGMLTLVNNELDIPLYLPVDQLCAKVHCNVIPLLEFRSALLNAGYHVSETHAMSNCVKTDAPMSVIWDIIRIWVKERHPVSANRLDKDDVMKNILEKVSTTTVNFNHHQDAPLPSSGLLRFQMNPTANWGPGIRGSSNSNSEWDVNQEKRKSKQNKKKQKAQNENNSLY</sequence>
<dbReference type="SUPFAM" id="SSF53335">
    <property type="entry name" value="S-adenosyl-L-methionine-dependent methyltransferases"/>
    <property type="match status" value="1"/>
</dbReference>
<dbReference type="GO" id="GO:0000049">
    <property type="term" value="F:tRNA binding"/>
    <property type="evidence" value="ECO:0007669"/>
    <property type="project" value="UniProtKB-UniRule"/>
</dbReference>
<evidence type="ECO:0000256" key="11">
    <source>
        <dbReference type="SAM" id="MobiDB-lite"/>
    </source>
</evidence>
<evidence type="ECO:0000256" key="7">
    <source>
        <dbReference type="ARBA" id="ARBA00039099"/>
    </source>
</evidence>
<dbReference type="EMBL" id="ACPB03005356">
    <property type="status" value="NOT_ANNOTATED_CDS"/>
    <property type="molecule type" value="Genomic_DNA"/>
</dbReference>
<dbReference type="PROSITE" id="PS51626">
    <property type="entry name" value="SAM_MT_TRM1"/>
    <property type="match status" value="1"/>
</dbReference>
<feature type="region of interest" description="Disordered" evidence="11">
    <location>
        <begin position="165"/>
        <end position="205"/>
    </location>
</feature>
<evidence type="ECO:0000256" key="2">
    <source>
        <dbReference type="ARBA" id="ARBA00022603"/>
    </source>
</evidence>
<dbReference type="OMA" id="FRSAMIN"/>
<dbReference type="InterPro" id="IPR002905">
    <property type="entry name" value="Trm1"/>
</dbReference>
<feature type="compositionally biased region" description="Polar residues" evidence="11">
    <location>
        <begin position="171"/>
        <end position="180"/>
    </location>
</feature>
<proteinExistence type="inferred from homology"/>
<keyword evidence="1 10" id="KW-0820">tRNA-binding</keyword>
<dbReference type="EC" id="2.1.1.216" evidence="7"/>
<evidence type="ECO:0000256" key="6">
    <source>
        <dbReference type="ARBA" id="ARBA00022884"/>
    </source>
</evidence>
<dbReference type="InParanoid" id="T1IB27"/>
<dbReference type="STRING" id="13249.T1IB27"/>
<evidence type="ECO:0000256" key="1">
    <source>
        <dbReference type="ARBA" id="ARBA00022555"/>
    </source>
</evidence>
<dbReference type="Gene3D" id="3.30.56.70">
    <property type="entry name" value="N2,N2-dimethylguanosine tRNA methyltransferase, C-terminal domain"/>
    <property type="match status" value="1"/>
</dbReference>
<protein>
    <recommendedName>
        <fullName evidence="9">tRNA (guanine(26)-N(2))-dimethyltransferase</fullName>
        <ecNumber evidence="7">2.1.1.216</ecNumber>
    </recommendedName>
</protein>
<evidence type="ECO:0000313" key="12">
    <source>
        <dbReference type="EnsemblMetazoa" id="RPRC013498-PA"/>
    </source>
</evidence>
<keyword evidence="2 10" id="KW-0489">Methyltransferase</keyword>
<dbReference type="PANTHER" id="PTHR10631:SF3">
    <property type="entry name" value="TRNA (GUANINE(26)-N(2))-DIMETHYLTRANSFERASE"/>
    <property type="match status" value="1"/>
</dbReference>
<evidence type="ECO:0000256" key="3">
    <source>
        <dbReference type="ARBA" id="ARBA00022679"/>
    </source>
</evidence>
<evidence type="ECO:0000313" key="13">
    <source>
        <dbReference type="Proteomes" id="UP000015103"/>
    </source>
</evidence>
<feature type="compositionally biased region" description="Basic residues" evidence="11">
    <location>
        <begin position="186"/>
        <end position="196"/>
    </location>
</feature>
<dbReference type="VEuPathDB" id="VectorBase:RPRC013498"/>